<keyword evidence="3" id="KW-0496">Mitochondrion</keyword>
<evidence type="ECO:0000256" key="1">
    <source>
        <dbReference type="ARBA" id="ARBA00002670"/>
    </source>
</evidence>
<dbReference type="InterPro" id="IPR052500">
    <property type="entry name" value="Chloro/Mito_RNA_Process"/>
</dbReference>
<dbReference type="SUPFAM" id="SSF55608">
    <property type="entry name" value="Homing endonucleases"/>
    <property type="match status" value="1"/>
</dbReference>
<gene>
    <name evidence="3" type="primary">rnl</name>
</gene>
<evidence type="ECO:0000259" key="2">
    <source>
        <dbReference type="Pfam" id="PF03161"/>
    </source>
</evidence>
<dbReference type="InterPro" id="IPR027434">
    <property type="entry name" value="Homing_endonucl"/>
</dbReference>
<accession>A0A343B737</accession>
<evidence type="ECO:0000313" key="3">
    <source>
        <dbReference type="EMBL" id="AQU12772.1"/>
    </source>
</evidence>
<protein>
    <submittedName>
        <fullName evidence="3">Homing endonuclease</fullName>
    </submittedName>
</protein>
<keyword evidence="3" id="KW-0378">Hydrolase</keyword>
<name>A0A343B737_THEGA</name>
<organism evidence="3">
    <name type="scientific">Thelephora ganbajun</name>
    <name type="common">Ganba fungus</name>
    <dbReference type="NCBI Taxonomy" id="370292"/>
    <lineage>
        <taxon>Eukaryota</taxon>
        <taxon>Fungi</taxon>
        <taxon>Dikarya</taxon>
        <taxon>Basidiomycota</taxon>
        <taxon>Agaricomycotina</taxon>
        <taxon>Agaricomycetes</taxon>
        <taxon>Thelephorales</taxon>
        <taxon>Thelephoraceae</taxon>
        <taxon>Thelephora</taxon>
    </lineage>
</organism>
<comment type="function">
    <text evidence="1">Mitochondrial DNA endonuclease involved in intron homing.</text>
</comment>
<dbReference type="PANTHER" id="PTHR47539">
    <property type="entry name" value="PENTATRICOPEPTIDE REPEAT-CONTAINING PROTEIN OTP51, CHLOROPLASTIC"/>
    <property type="match status" value="1"/>
</dbReference>
<feature type="domain" description="Homing endonuclease LAGLIDADG" evidence="2">
    <location>
        <begin position="1"/>
        <end position="167"/>
    </location>
</feature>
<dbReference type="AlphaFoldDB" id="A0A343B737"/>
<dbReference type="GO" id="GO:0004519">
    <property type="term" value="F:endonuclease activity"/>
    <property type="evidence" value="ECO:0007669"/>
    <property type="project" value="UniProtKB-KW"/>
</dbReference>
<keyword evidence="3" id="KW-0540">Nuclease</keyword>
<geneLocation type="mitochondrion" evidence="3"/>
<dbReference type="InterPro" id="IPR004860">
    <property type="entry name" value="LAGLIDADG_dom"/>
</dbReference>
<keyword evidence="3" id="KW-0255">Endonuclease</keyword>
<dbReference type="Pfam" id="PF03161">
    <property type="entry name" value="LAGLIDADG_2"/>
    <property type="match status" value="1"/>
</dbReference>
<dbReference type="GO" id="GO:0000373">
    <property type="term" value="P:Group II intron splicing"/>
    <property type="evidence" value="ECO:0007669"/>
    <property type="project" value="TreeGrafter"/>
</dbReference>
<sequence length="189" mass="22112">MLGDASIQTQNKGKTYRLKFEWSDKNKPYLDHVYDLFDEWVISFPHKKSRFSPKGNLVVTWGFQTISHEAFNPLAELFIINNKKSIKDLLIKDYLTARGLAYWFMDDGGKLDYNINSKNKSLVLNTQSFTELEVIKLASELTDKFKLSIHIRTNKGKKIIVINSESFILFRELINPYIIPQMRYKLPNL</sequence>
<dbReference type="PANTHER" id="PTHR47539:SF1">
    <property type="entry name" value="PENTATRICOPEPTIDE REPEAT-CONTAINING PROTEIN OTP51, CHLOROPLASTIC"/>
    <property type="match status" value="1"/>
</dbReference>
<dbReference type="Gene3D" id="3.10.28.10">
    <property type="entry name" value="Homing endonucleases"/>
    <property type="match status" value="2"/>
</dbReference>
<proteinExistence type="predicted"/>
<dbReference type="EMBL" id="KY245891">
    <property type="protein sequence ID" value="AQU12772.1"/>
    <property type="molecule type" value="Genomic_DNA"/>
</dbReference>
<dbReference type="GO" id="GO:0045292">
    <property type="term" value="P:mRNA cis splicing, via spliceosome"/>
    <property type="evidence" value="ECO:0007669"/>
    <property type="project" value="TreeGrafter"/>
</dbReference>
<reference evidence="3" key="1">
    <citation type="journal article" date="2017" name="Mitochondrial DNA Part B Resour">
        <title>The complete mitochondrial genome of the edible Basidiomycete mushroom Thelephora ganbajun.</title>
        <authorList>
            <person name="Wang P."/>
            <person name="Zhang Y."/>
            <person name="Sha T."/>
            <person name="Xu J."/>
        </authorList>
    </citation>
    <scope>NUCLEOTIDE SEQUENCE</scope>
    <source>
        <strain evidence="3">P2</strain>
        <tissue evidence="3">Fruiting body</tissue>
    </source>
</reference>